<dbReference type="CDD" id="cd17569">
    <property type="entry name" value="REC_HupR-like"/>
    <property type="match status" value="1"/>
</dbReference>
<keyword evidence="1" id="KW-0597">Phosphoprotein</keyword>
<dbReference type="Proteomes" id="UP001500967">
    <property type="component" value="Unassembled WGS sequence"/>
</dbReference>
<dbReference type="Gene3D" id="3.40.50.2300">
    <property type="match status" value="1"/>
</dbReference>
<name>A0ABP3EVX5_9ACTN</name>
<sequence>MAQRILLVDDEPGVLDGLRRTLSAKYQVEAVLKPADALKKLEHGRGGSNPFAVVVSDMMMPEMTGADFLRAASEIAPEAVLILLSGKADVRSTIPAINTGRLFRFIAKPCSPRDLQAAIDDALRQYQAGKAGTDLLEKTLSESVKVLAQALAMASPETGSRITTISELVGGAARQLGQSHSWELRMAARLSQLGLVSIPAEVLQRVEGGIEGSAGEKAMYRAHPSVACGLLAGIPRLERVAEWIGQQTADATAPPPRGNPDPDDRAELQRQIFLVACEFLAAKDIGEWPPECAARLTGGGRYRTDAIQAVLKTALERDAAPDAVSVSINQLKVGMRFVRDVKATNGAILVRKGDRVTDTVRVRLQNFKTYVGVVEPLRVTPIKETL</sequence>
<dbReference type="PANTHER" id="PTHR45228">
    <property type="entry name" value="CYCLIC DI-GMP PHOSPHODIESTERASE TM_0186-RELATED"/>
    <property type="match status" value="1"/>
</dbReference>
<dbReference type="InterPro" id="IPR011006">
    <property type="entry name" value="CheY-like_superfamily"/>
</dbReference>
<dbReference type="Pfam" id="PF00072">
    <property type="entry name" value="Response_reg"/>
    <property type="match status" value="1"/>
</dbReference>
<comment type="caution">
    <text evidence="3">The sequence shown here is derived from an EMBL/GenBank/DDBJ whole genome shotgun (WGS) entry which is preliminary data.</text>
</comment>
<evidence type="ECO:0000259" key="2">
    <source>
        <dbReference type="PROSITE" id="PS50110"/>
    </source>
</evidence>
<dbReference type="PANTHER" id="PTHR45228:SF8">
    <property type="entry name" value="TWO-COMPONENT RESPONSE REGULATOR-RELATED"/>
    <property type="match status" value="1"/>
</dbReference>
<reference evidence="4" key="1">
    <citation type="journal article" date="2019" name="Int. J. Syst. Evol. Microbiol.">
        <title>The Global Catalogue of Microorganisms (GCM) 10K type strain sequencing project: providing services to taxonomists for standard genome sequencing and annotation.</title>
        <authorList>
            <consortium name="The Broad Institute Genomics Platform"/>
            <consortium name="The Broad Institute Genome Sequencing Center for Infectious Disease"/>
            <person name="Wu L."/>
            <person name="Ma J."/>
        </authorList>
    </citation>
    <scope>NUCLEOTIDE SEQUENCE [LARGE SCALE GENOMIC DNA]</scope>
    <source>
        <strain evidence="4">JCM 10425</strain>
    </source>
</reference>
<accession>A0ABP3EVX5</accession>
<dbReference type="SMART" id="SM00448">
    <property type="entry name" value="REC"/>
    <property type="match status" value="1"/>
</dbReference>
<gene>
    <name evidence="3" type="ORF">GCM10009539_75510</name>
</gene>
<keyword evidence="4" id="KW-1185">Reference proteome</keyword>
<dbReference type="Pfam" id="PF13487">
    <property type="entry name" value="HD_5"/>
    <property type="match status" value="1"/>
</dbReference>
<organism evidence="3 4">
    <name type="scientific">Cryptosporangium japonicum</name>
    <dbReference type="NCBI Taxonomy" id="80872"/>
    <lineage>
        <taxon>Bacteria</taxon>
        <taxon>Bacillati</taxon>
        <taxon>Actinomycetota</taxon>
        <taxon>Actinomycetes</taxon>
        <taxon>Cryptosporangiales</taxon>
        <taxon>Cryptosporangiaceae</taxon>
        <taxon>Cryptosporangium</taxon>
    </lineage>
</organism>
<dbReference type="PROSITE" id="PS50110">
    <property type="entry name" value="RESPONSE_REGULATORY"/>
    <property type="match status" value="1"/>
</dbReference>
<feature type="domain" description="Response regulatory" evidence="2">
    <location>
        <begin position="4"/>
        <end position="123"/>
    </location>
</feature>
<dbReference type="InterPro" id="IPR052020">
    <property type="entry name" value="Cyclic_di-GMP/3'3'-cGAMP_PDE"/>
</dbReference>
<evidence type="ECO:0000313" key="3">
    <source>
        <dbReference type="EMBL" id="GAA0276628.1"/>
    </source>
</evidence>
<proteinExistence type="predicted"/>
<feature type="modified residue" description="4-aspartylphosphate" evidence="1">
    <location>
        <position position="57"/>
    </location>
</feature>
<dbReference type="RefSeq" id="WP_344653751.1">
    <property type="nucleotide sequence ID" value="NZ_BAAAGX010000035.1"/>
</dbReference>
<dbReference type="Gene3D" id="1.10.3210.10">
    <property type="entry name" value="Hypothetical protein af1432"/>
    <property type="match status" value="1"/>
</dbReference>
<dbReference type="SUPFAM" id="SSF52172">
    <property type="entry name" value="CheY-like"/>
    <property type="match status" value="1"/>
</dbReference>
<evidence type="ECO:0000256" key="1">
    <source>
        <dbReference type="PROSITE-ProRule" id="PRU00169"/>
    </source>
</evidence>
<dbReference type="EMBL" id="BAAAGX010000035">
    <property type="protein sequence ID" value="GAA0276628.1"/>
    <property type="molecule type" value="Genomic_DNA"/>
</dbReference>
<evidence type="ECO:0000313" key="4">
    <source>
        <dbReference type="Proteomes" id="UP001500967"/>
    </source>
</evidence>
<dbReference type="InterPro" id="IPR001789">
    <property type="entry name" value="Sig_transdc_resp-reg_receiver"/>
</dbReference>
<protein>
    <submittedName>
        <fullName evidence="3">Response regulator</fullName>
    </submittedName>
</protein>